<dbReference type="InterPro" id="IPR001991">
    <property type="entry name" value="Na-dicarboxylate_symporter"/>
</dbReference>
<feature type="compositionally biased region" description="Polar residues" evidence="8">
    <location>
        <begin position="1"/>
        <end position="28"/>
    </location>
</feature>
<keyword evidence="6 7" id="KW-0472">Membrane</keyword>
<feature type="transmembrane region" description="Helical" evidence="7">
    <location>
        <begin position="230"/>
        <end position="250"/>
    </location>
</feature>
<protein>
    <recommendedName>
        <fullName evidence="7">Amino acid transporter</fullName>
    </recommendedName>
</protein>
<dbReference type="SUPFAM" id="SSF118215">
    <property type="entry name" value="Proton glutamate symport protein"/>
    <property type="match status" value="1"/>
</dbReference>
<dbReference type="GO" id="GO:0005313">
    <property type="term" value="F:L-glutamate transmembrane transporter activity"/>
    <property type="evidence" value="ECO:0007669"/>
    <property type="project" value="TreeGrafter"/>
</dbReference>
<comment type="similarity">
    <text evidence="2 7">Belongs to the dicarboxylate/amino acid:cation symporter (DAACS) (TC 2.A.23) family.</text>
</comment>
<dbReference type="PANTHER" id="PTHR11958:SF63">
    <property type="entry name" value="AMINO ACID TRANSPORTER"/>
    <property type="match status" value="1"/>
</dbReference>
<dbReference type="Proteomes" id="UP000054359">
    <property type="component" value="Unassembled WGS sequence"/>
</dbReference>
<feature type="non-terminal residue" evidence="9">
    <location>
        <position position="358"/>
    </location>
</feature>
<proteinExistence type="inferred from homology"/>
<dbReference type="GO" id="GO:0005886">
    <property type="term" value="C:plasma membrane"/>
    <property type="evidence" value="ECO:0007669"/>
    <property type="project" value="TreeGrafter"/>
</dbReference>
<sequence>MEPPTTNGTDATTLNIPVTNGHSKMSQDNDSDYIPSVNSIPEKTAGDETSKNKLKGCLGENLLTVATLIGVLAGIGLGFGLKSAREWSKREVMYVSFPGELFLNMLKCLILPLIISSLVQAVGSLDTKLTGKIGFRAVAYYMLTTLSAIILGIILVVSIRPGAGGSVSIQDAVEQRPALIEDTLMDLVRNMFPPNILQACLNQYSTILIKPGNMTNDTENLREWDWEGKMVGQTNILGVVVAAVVLGITLGKMGKKGKPLLDLFSSLGEAIMIITRCVIWLSPLGVLFLVASKIMEMEDLALIAGQVGMYSVTVLAGILIHGFIVLPLIYFILTRKNPLTFMIRMGQALATAFGTASR</sequence>
<feature type="transmembrane region" description="Helical" evidence="7">
    <location>
        <begin position="270"/>
        <end position="290"/>
    </location>
</feature>
<accession>A0A087U248</accession>
<dbReference type="GO" id="GO:0015175">
    <property type="term" value="F:neutral L-amino acid transmembrane transporter activity"/>
    <property type="evidence" value="ECO:0007669"/>
    <property type="project" value="TreeGrafter"/>
</dbReference>
<evidence type="ECO:0000256" key="5">
    <source>
        <dbReference type="ARBA" id="ARBA00022989"/>
    </source>
</evidence>
<evidence type="ECO:0000313" key="9">
    <source>
        <dbReference type="EMBL" id="KFM71437.1"/>
    </source>
</evidence>
<dbReference type="InterPro" id="IPR050746">
    <property type="entry name" value="DAACS"/>
</dbReference>
<dbReference type="AlphaFoldDB" id="A0A087U248"/>
<dbReference type="PRINTS" id="PR00173">
    <property type="entry name" value="EDTRNSPORT"/>
</dbReference>
<dbReference type="Pfam" id="PF00375">
    <property type="entry name" value="SDF"/>
    <property type="match status" value="1"/>
</dbReference>
<dbReference type="Gene3D" id="1.10.3860.10">
    <property type="entry name" value="Sodium:dicarboxylate symporter"/>
    <property type="match status" value="1"/>
</dbReference>
<feature type="transmembrane region" description="Helical" evidence="7">
    <location>
        <begin position="61"/>
        <end position="81"/>
    </location>
</feature>
<dbReference type="GO" id="GO:0015501">
    <property type="term" value="F:glutamate:sodium symporter activity"/>
    <property type="evidence" value="ECO:0007669"/>
    <property type="project" value="TreeGrafter"/>
</dbReference>
<dbReference type="OrthoDB" id="6433691at2759"/>
<keyword evidence="4 7" id="KW-0812">Transmembrane</keyword>
<evidence type="ECO:0000256" key="3">
    <source>
        <dbReference type="ARBA" id="ARBA00022448"/>
    </source>
</evidence>
<keyword evidence="5 7" id="KW-1133">Transmembrane helix</keyword>
<dbReference type="STRING" id="407821.A0A087U248"/>
<keyword evidence="10" id="KW-1185">Reference proteome</keyword>
<name>A0A087U248_STEMI</name>
<keyword evidence="3 7" id="KW-0813">Transport</keyword>
<dbReference type="InterPro" id="IPR036458">
    <property type="entry name" value="Na:dicarbo_symporter_sf"/>
</dbReference>
<feature type="transmembrane region" description="Helical" evidence="7">
    <location>
        <begin position="137"/>
        <end position="159"/>
    </location>
</feature>
<reference evidence="9 10" key="1">
    <citation type="submission" date="2013-11" db="EMBL/GenBank/DDBJ databases">
        <title>Genome sequencing of Stegodyphus mimosarum.</title>
        <authorList>
            <person name="Bechsgaard J."/>
        </authorList>
    </citation>
    <scope>NUCLEOTIDE SEQUENCE [LARGE SCALE GENOMIC DNA]</scope>
</reference>
<evidence type="ECO:0000256" key="2">
    <source>
        <dbReference type="ARBA" id="ARBA00006148"/>
    </source>
</evidence>
<feature type="transmembrane region" description="Helical" evidence="7">
    <location>
        <begin position="101"/>
        <end position="125"/>
    </location>
</feature>
<feature type="transmembrane region" description="Helical" evidence="7">
    <location>
        <begin position="310"/>
        <end position="333"/>
    </location>
</feature>
<evidence type="ECO:0000256" key="6">
    <source>
        <dbReference type="ARBA" id="ARBA00023136"/>
    </source>
</evidence>
<gene>
    <name evidence="9" type="ORF">X975_21782</name>
</gene>
<keyword evidence="7" id="KW-0769">Symport</keyword>
<feature type="region of interest" description="Disordered" evidence="8">
    <location>
        <begin position="1"/>
        <end position="31"/>
    </location>
</feature>
<evidence type="ECO:0000256" key="1">
    <source>
        <dbReference type="ARBA" id="ARBA00004141"/>
    </source>
</evidence>
<organism evidence="9 10">
    <name type="scientific">Stegodyphus mimosarum</name>
    <name type="common">African social velvet spider</name>
    <dbReference type="NCBI Taxonomy" id="407821"/>
    <lineage>
        <taxon>Eukaryota</taxon>
        <taxon>Metazoa</taxon>
        <taxon>Ecdysozoa</taxon>
        <taxon>Arthropoda</taxon>
        <taxon>Chelicerata</taxon>
        <taxon>Arachnida</taxon>
        <taxon>Araneae</taxon>
        <taxon>Araneomorphae</taxon>
        <taxon>Entelegynae</taxon>
        <taxon>Eresoidea</taxon>
        <taxon>Eresidae</taxon>
        <taxon>Stegodyphus</taxon>
    </lineage>
</organism>
<comment type="subcellular location">
    <subcellularLocation>
        <location evidence="1 7">Membrane</location>
        <topology evidence="1 7">Multi-pass membrane protein</topology>
    </subcellularLocation>
</comment>
<evidence type="ECO:0000313" key="10">
    <source>
        <dbReference type="Proteomes" id="UP000054359"/>
    </source>
</evidence>
<dbReference type="EMBL" id="KK117795">
    <property type="protein sequence ID" value="KFM71437.1"/>
    <property type="molecule type" value="Genomic_DNA"/>
</dbReference>
<dbReference type="OMA" id="FPDNYLA"/>
<evidence type="ECO:0000256" key="8">
    <source>
        <dbReference type="SAM" id="MobiDB-lite"/>
    </source>
</evidence>
<dbReference type="PANTHER" id="PTHR11958">
    <property type="entry name" value="SODIUM/DICARBOXYLATE SYMPORTER-RELATED"/>
    <property type="match status" value="1"/>
</dbReference>
<evidence type="ECO:0000256" key="7">
    <source>
        <dbReference type="RuleBase" id="RU361216"/>
    </source>
</evidence>
<evidence type="ECO:0000256" key="4">
    <source>
        <dbReference type="ARBA" id="ARBA00022692"/>
    </source>
</evidence>